<evidence type="ECO:0000256" key="3">
    <source>
        <dbReference type="ARBA" id="ARBA00022692"/>
    </source>
</evidence>
<dbReference type="PANTHER" id="PTHR33529:SF6">
    <property type="entry name" value="YJGP_YJGQ FAMILY PERMEASE"/>
    <property type="match status" value="1"/>
</dbReference>
<dbReference type="PANTHER" id="PTHR33529">
    <property type="entry name" value="SLR0882 PROTEIN-RELATED"/>
    <property type="match status" value="1"/>
</dbReference>
<feature type="transmembrane region" description="Helical" evidence="6">
    <location>
        <begin position="53"/>
        <end position="75"/>
    </location>
</feature>
<comment type="subcellular location">
    <subcellularLocation>
        <location evidence="1">Cell membrane</location>
        <topology evidence="1">Multi-pass membrane protein</topology>
    </subcellularLocation>
</comment>
<comment type="caution">
    <text evidence="7">The sequence shown here is derived from an EMBL/GenBank/DDBJ whole genome shotgun (WGS) entry which is preliminary data.</text>
</comment>
<evidence type="ECO:0000256" key="2">
    <source>
        <dbReference type="ARBA" id="ARBA00022475"/>
    </source>
</evidence>
<dbReference type="Pfam" id="PF03739">
    <property type="entry name" value="LptF_LptG"/>
    <property type="match status" value="1"/>
</dbReference>
<dbReference type="EMBL" id="SJPW01000001">
    <property type="protein sequence ID" value="TWU59748.1"/>
    <property type="molecule type" value="Genomic_DNA"/>
</dbReference>
<reference evidence="7 8" key="1">
    <citation type="submission" date="2019-02" db="EMBL/GenBank/DDBJ databases">
        <title>Deep-cultivation of Planctomycetes and their phenomic and genomic characterization uncovers novel biology.</title>
        <authorList>
            <person name="Wiegand S."/>
            <person name="Jogler M."/>
            <person name="Boedeker C."/>
            <person name="Pinto D."/>
            <person name="Vollmers J."/>
            <person name="Rivas-Marin E."/>
            <person name="Kohn T."/>
            <person name="Peeters S.H."/>
            <person name="Heuer A."/>
            <person name="Rast P."/>
            <person name="Oberbeckmann S."/>
            <person name="Bunk B."/>
            <person name="Jeske O."/>
            <person name="Meyerdierks A."/>
            <person name="Storesund J.E."/>
            <person name="Kallscheuer N."/>
            <person name="Luecker S."/>
            <person name="Lage O.M."/>
            <person name="Pohl T."/>
            <person name="Merkel B.J."/>
            <person name="Hornburger P."/>
            <person name="Mueller R.-W."/>
            <person name="Bruemmer F."/>
            <person name="Labrenz M."/>
            <person name="Spormann A.M."/>
            <person name="Op Den Camp H."/>
            <person name="Overmann J."/>
            <person name="Amann R."/>
            <person name="Jetten M.S.M."/>
            <person name="Mascher T."/>
            <person name="Medema M.H."/>
            <person name="Devos D.P."/>
            <person name="Kaster A.-K."/>
            <person name="Ovreas L."/>
            <person name="Rohde M."/>
            <person name="Galperin M.Y."/>
            <person name="Jogler C."/>
        </authorList>
    </citation>
    <scope>NUCLEOTIDE SEQUENCE [LARGE SCALE GENOMIC DNA]</scope>
    <source>
        <strain evidence="7 8">Poly51</strain>
    </source>
</reference>
<sequence length="396" mass="43065">MKTIQRRIAYDILRVFLVALIALTVLVMFIGVAREALEQGLGVAGVMQLIPYAAPNALSLAVPGTALFSVCCVYGRMSADNEFTALQSVGISPIPAMMPAIVISTLLSLATVVLINTAFTWGFHGIQRVVMSSVEHVAYGVLQRDRSFQHGSMSLTVRDVEGKTLMDPVIHLRRANNESVSINARTAVLSYNDANQALTLSVTDGEASVGGKASFQFPDTLVHTIPLSNKPAYDVLTANPSHMPMNDFPIASVKQASDIHRRESEIAVRTGFSVIGSRMDSICDDGAQIRLVSLTKSRKRLHRLDTEVHRRWASGFTCLALSMLGIPLAIRMKTSDTMTTFAVVFLPTLLIYYPVFALTLDMAKDGKIAAVGVWIANGVAMVIGFFLIRKTVYFPA</sequence>
<keyword evidence="4 6" id="KW-1133">Transmembrane helix</keyword>
<evidence type="ECO:0000256" key="5">
    <source>
        <dbReference type="ARBA" id="ARBA00023136"/>
    </source>
</evidence>
<evidence type="ECO:0000313" key="7">
    <source>
        <dbReference type="EMBL" id="TWU59748.1"/>
    </source>
</evidence>
<feature type="transmembrane region" description="Helical" evidence="6">
    <location>
        <begin position="312"/>
        <end position="330"/>
    </location>
</feature>
<name>A0A5C6FE28_9BACT</name>
<proteinExistence type="predicted"/>
<protein>
    <submittedName>
        <fullName evidence="7">Putative permease YjgP/YjgQ family protein</fullName>
    </submittedName>
</protein>
<feature type="transmembrane region" description="Helical" evidence="6">
    <location>
        <begin position="96"/>
        <end position="123"/>
    </location>
</feature>
<keyword evidence="2" id="KW-1003">Cell membrane</keyword>
<evidence type="ECO:0000256" key="1">
    <source>
        <dbReference type="ARBA" id="ARBA00004651"/>
    </source>
</evidence>
<keyword evidence="8" id="KW-1185">Reference proteome</keyword>
<feature type="transmembrane region" description="Helical" evidence="6">
    <location>
        <begin position="368"/>
        <end position="388"/>
    </location>
</feature>
<feature type="transmembrane region" description="Helical" evidence="6">
    <location>
        <begin position="337"/>
        <end position="356"/>
    </location>
</feature>
<dbReference type="OrthoDB" id="238655at2"/>
<keyword evidence="5 6" id="KW-0472">Membrane</keyword>
<dbReference type="RefSeq" id="WP_146453331.1">
    <property type="nucleotide sequence ID" value="NZ_SJPW01000001.1"/>
</dbReference>
<dbReference type="AlphaFoldDB" id="A0A5C6FE28"/>
<feature type="transmembrane region" description="Helical" evidence="6">
    <location>
        <begin position="12"/>
        <end position="33"/>
    </location>
</feature>
<dbReference type="GO" id="GO:0043190">
    <property type="term" value="C:ATP-binding cassette (ABC) transporter complex"/>
    <property type="evidence" value="ECO:0007669"/>
    <property type="project" value="TreeGrafter"/>
</dbReference>
<keyword evidence="3 6" id="KW-0812">Transmembrane</keyword>
<dbReference type="InterPro" id="IPR005495">
    <property type="entry name" value="LptG/LptF_permease"/>
</dbReference>
<evidence type="ECO:0000256" key="4">
    <source>
        <dbReference type="ARBA" id="ARBA00022989"/>
    </source>
</evidence>
<evidence type="ECO:0000256" key="6">
    <source>
        <dbReference type="SAM" id="Phobius"/>
    </source>
</evidence>
<organism evidence="7 8">
    <name type="scientific">Rubripirellula tenax</name>
    <dbReference type="NCBI Taxonomy" id="2528015"/>
    <lineage>
        <taxon>Bacteria</taxon>
        <taxon>Pseudomonadati</taxon>
        <taxon>Planctomycetota</taxon>
        <taxon>Planctomycetia</taxon>
        <taxon>Pirellulales</taxon>
        <taxon>Pirellulaceae</taxon>
        <taxon>Rubripirellula</taxon>
    </lineage>
</organism>
<evidence type="ECO:0000313" key="8">
    <source>
        <dbReference type="Proteomes" id="UP000318288"/>
    </source>
</evidence>
<dbReference type="GO" id="GO:0015920">
    <property type="term" value="P:lipopolysaccharide transport"/>
    <property type="evidence" value="ECO:0007669"/>
    <property type="project" value="TreeGrafter"/>
</dbReference>
<dbReference type="Proteomes" id="UP000318288">
    <property type="component" value="Unassembled WGS sequence"/>
</dbReference>
<accession>A0A5C6FE28</accession>
<gene>
    <name evidence="7" type="ORF">Poly51_00200</name>
</gene>